<keyword evidence="4 8" id="KW-0812">Transmembrane</keyword>
<dbReference type="InterPro" id="IPR008969">
    <property type="entry name" value="CarboxyPept-like_regulatory"/>
</dbReference>
<evidence type="ECO:0000256" key="2">
    <source>
        <dbReference type="ARBA" id="ARBA00022448"/>
    </source>
</evidence>
<reference evidence="12 13" key="1">
    <citation type="submission" date="2019-05" db="EMBL/GenBank/DDBJ databases">
        <title>Dyadobacter AR-3-8 sp. nov., isolated from arctic soil.</title>
        <authorList>
            <person name="Chaudhary D.K."/>
        </authorList>
    </citation>
    <scope>NUCLEOTIDE SEQUENCE [LARGE SCALE GENOMIC DNA]</scope>
    <source>
        <strain evidence="12 13">AR-3-8</strain>
    </source>
</reference>
<evidence type="ECO:0000313" key="13">
    <source>
        <dbReference type="Proteomes" id="UP000304900"/>
    </source>
</evidence>
<evidence type="ECO:0000256" key="9">
    <source>
        <dbReference type="RuleBase" id="RU003357"/>
    </source>
</evidence>
<dbReference type="NCBIfam" id="TIGR04056">
    <property type="entry name" value="OMP_RagA_SusC"/>
    <property type="match status" value="1"/>
</dbReference>
<keyword evidence="3 8" id="KW-1134">Transmembrane beta strand</keyword>
<dbReference type="InterPro" id="IPR023996">
    <property type="entry name" value="TonB-dep_OMP_SusC/RagA"/>
</dbReference>
<keyword evidence="13" id="KW-1185">Reference proteome</keyword>
<evidence type="ECO:0000256" key="5">
    <source>
        <dbReference type="ARBA" id="ARBA00023077"/>
    </source>
</evidence>
<dbReference type="Pfam" id="PF00593">
    <property type="entry name" value="TonB_dep_Rec_b-barrel"/>
    <property type="match status" value="1"/>
</dbReference>
<dbReference type="InterPro" id="IPR036942">
    <property type="entry name" value="Beta-barrel_TonB_sf"/>
</dbReference>
<dbReference type="InterPro" id="IPR037066">
    <property type="entry name" value="Plug_dom_sf"/>
</dbReference>
<dbReference type="GO" id="GO:0009279">
    <property type="term" value="C:cell outer membrane"/>
    <property type="evidence" value="ECO:0007669"/>
    <property type="project" value="UniProtKB-SubCell"/>
</dbReference>
<dbReference type="InterPro" id="IPR000531">
    <property type="entry name" value="Beta-barrel_TonB"/>
</dbReference>
<keyword evidence="6 8" id="KW-0472">Membrane</keyword>
<keyword evidence="7 8" id="KW-0998">Cell outer membrane</keyword>
<comment type="similarity">
    <text evidence="8 9">Belongs to the TonB-dependent receptor family.</text>
</comment>
<dbReference type="OrthoDB" id="9768177at2"/>
<accession>A0A4U6D679</accession>
<dbReference type="InterPro" id="IPR012910">
    <property type="entry name" value="Plug_dom"/>
</dbReference>
<dbReference type="Gene3D" id="2.170.130.10">
    <property type="entry name" value="TonB-dependent receptor, plug domain"/>
    <property type="match status" value="1"/>
</dbReference>
<feature type="domain" description="TonB-dependent receptor plug" evidence="11">
    <location>
        <begin position="227"/>
        <end position="353"/>
    </location>
</feature>
<keyword evidence="12" id="KW-0675">Receptor</keyword>
<evidence type="ECO:0000256" key="1">
    <source>
        <dbReference type="ARBA" id="ARBA00004571"/>
    </source>
</evidence>
<proteinExistence type="inferred from homology"/>
<evidence type="ECO:0000256" key="3">
    <source>
        <dbReference type="ARBA" id="ARBA00022452"/>
    </source>
</evidence>
<dbReference type="Pfam" id="PF07715">
    <property type="entry name" value="Plug"/>
    <property type="match status" value="1"/>
</dbReference>
<comment type="caution">
    <text evidence="12">The sequence shown here is derived from an EMBL/GenBank/DDBJ whole genome shotgun (WGS) entry which is preliminary data.</text>
</comment>
<organism evidence="12 13">
    <name type="scientific">Dyadobacter frigoris</name>
    <dbReference type="NCBI Taxonomy" id="2576211"/>
    <lineage>
        <taxon>Bacteria</taxon>
        <taxon>Pseudomonadati</taxon>
        <taxon>Bacteroidota</taxon>
        <taxon>Cytophagia</taxon>
        <taxon>Cytophagales</taxon>
        <taxon>Spirosomataceae</taxon>
        <taxon>Dyadobacter</taxon>
    </lineage>
</organism>
<dbReference type="NCBIfam" id="TIGR04057">
    <property type="entry name" value="SusC_RagA_signa"/>
    <property type="match status" value="1"/>
</dbReference>
<dbReference type="FunFam" id="2.170.130.10:FF:000008">
    <property type="entry name" value="SusC/RagA family TonB-linked outer membrane protein"/>
    <property type="match status" value="1"/>
</dbReference>
<dbReference type="Pfam" id="PF13715">
    <property type="entry name" value="CarbopepD_reg_2"/>
    <property type="match status" value="1"/>
</dbReference>
<evidence type="ECO:0000256" key="6">
    <source>
        <dbReference type="ARBA" id="ARBA00023136"/>
    </source>
</evidence>
<dbReference type="RefSeq" id="WP_137339751.1">
    <property type="nucleotide sequence ID" value="NZ_BSQH01000007.1"/>
</dbReference>
<dbReference type="Proteomes" id="UP000304900">
    <property type="component" value="Unassembled WGS sequence"/>
</dbReference>
<protein>
    <submittedName>
        <fullName evidence="12">TonB-dependent receptor</fullName>
    </submittedName>
</protein>
<evidence type="ECO:0000256" key="7">
    <source>
        <dbReference type="ARBA" id="ARBA00023237"/>
    </source>
</evidence>
<evidence type="ECO:0000259" key="11">
    <source>
        <dbReference type="Pfam" id="PF07715"/>
    </source>
</evidence>
<evidence type="ECO:0000256" key="8">
    <source>
        <dbReference type="PROSITE-ProRule" id="PRU01360"/>
    </source>
</evidence>
<dbReference type="EMBL" id="SZVO01000004">
    <property type="protein sequence ID" value="TKT92206.1"/>
    <property type="molecule type" value="Genomic_DNA"/>
</dbReference>
<name>A0A4U6D679_9BACT</name>
<comment type="subcellular location">
    <subcellularLocation>
        <location evidence="1 8">Cell outer membrane</location>
        <topology evidence="1 8">Multi-pass membrane protein</topology>
    </subcellularLocation>
</comment>
<dbReference type="AlphaFoldDB" id="A0A4U6D679"/>
<evidence type="ECO:0000256" key="4">
    <source>
        <dbReference type="ARBA" id="ARBA00022692"/>
    </source>
</evidence>
<dbReference type="InterPro" id="IPR039426">
    <property type="entry name" value="TonB-dep_rcpt-like"/>
</dbReference>
<dbReference type="Gene3D" id="2.60.40.1120">
    <property type="entry name" value="Carboxypeptidase-like, regulatory domain"/>
    <property type="match status" value="1"/>
</dbReference>
<dbReference type="Gene3D" id="2.40.170.20">
    <property type="entry name" value="TonB-dependent receptor, beta-barrel domain"/>
    <property type="match status" value="1"/>
</dbReference>
<dbReference type="SUPFAM" id="SSF56935">
    <property type="entry name" value="Porins"/>
    <property type="match status" value="1"/>
</dbReference>
<feature type="domain" description="TonB-dependent receptor-like beta-barrel" evidence="10">
    <location>
        <begin position="562"/>
        <end position="1119"/>
    </location>
</feature>
<dbReference type="PROSITE" id="PS52016">
    <property type="entry name" value="TONB_DEPENDENT_REC_3"/>
    <property type="match status" value="1"/>
</dbReference>
<sequence>MYLTFKTICNPPGISGWKVKTLSRIMKITAIFILMICLRVSAGTYGQTVSYAGNNITLQTFFTTIKKQTGYTVFCNSSILKRAERVSVNAENASLEEVLAKVLHKQGLVFTIEEKMIVVSRGSAPDHEDKVIPPPVNIRGKVTDENGYGLPGVSILVKGTQRGTTSNADGTFKLDVESENTRLIFSFVGYQSQEVLIGRKTDLSISMKTDDKSFDEVVVVGYGTTRKKDLTGSVISIKSDELVKSNPVTLEQGIQGKAAGVFVTQTDGAPGAGMSIQIRGASSFMGGTEPLYVVDGVPLVDDNASATPKSGSSFDQQKTNMLSFLNTSDIESIEILKDASSTAIYGSRGANGVVLITTKKGGKGKDRIELNLVTSLSQISKKYDMLDAEQFATYQNEAYLNSDTYLGTTYGKDKTIPYPGRFDLVQNSYLKAPADFRGRSTDWQDAIYRTALKQDYTLNFSGGSGGNTYLIGGNLIDQNGIISNSKFKRYSLRVNINRQVKNWLQAGATLNYSNTINKMVSTGASIVGPEGGVVKSAMTFHPTIPMRDTLTDQFSQLYITSNPYQYVKQSLNQVTGSRLTSSAFADVTFMPGFRFRSIFGWNTSFDRRDQYFPQSINEGATAKGRAYVSDNNSQNVSSESYFTYDHKWGQHAVNATAGMSYGSGVWQYKYIGVSGFMNDALQNNNLGAGTIVDPPSSAKSEWSLLSYYGRLNYIFDDRYLATITYRRDGSSKFAKNNKWAGFLSGAFAWRFSQEQFLKNSPWLSNGKLRLSYGQSGNQGIGSYGSLSHISAANYPYGGVLTNGYLVTSLGNDNLKWETTAQVDGGLDLGFFKDRLSFVFDYYYKRTHDLLQNVTLPSSTGYTTQVRNIGEIENRGFEATVNARLVDRKDFTIGVSGNISFNKNKILDLGDVTEQWAAQIGTEPINYKPFVQRVGQPIGIVVGYQEDGIFQNEEEVAASGFFKGQPAAVIKRMPGEIRYKDLNGDQVIDDKDRTVIGNVNPDFYYGFSTNVTYKRFDMSVFFQGVQGGQIINTLRYVTDNLGDFSNTTQQAYDNRWTGPGSTGVNPKAILNSFRDLKFSDRFVENGSYLRIKNINMGYNFNFKSKKIVQAIRLYTSINNVLTFTKYSGYDPEVNAYGQDPSRRGIDLGNYPNSRTFSLGVNCTF</sequence>
<dbReference type="InterPro" id="IPR023997">
    <property type="entry name" value="TonB-dep_OMP_SusC/RagA_CS"/>
</dbReference>
<dbReference type="SUPFAM" id="SSF49464">
    <property type="entry name" value="Carboxypeptidase regulatory domain-like"/>
    <property type="match status" value="1"/>
</dbReference>
<keyword evidence="2 8" id="KW-0813">Transport</keyword>
<evidence type="ECO:0000313" key="12">
    <source>
        <dbReference type="EMBL" id="TKT92206.1"/>
    </source>
</evidence>
<gene>
    <name evidence="12" type="ORF">FDK13_09445</name>
</gene>
<keyword evidence="5 9" id="KW-0798">TonB box</keyword>
<evidence type="ECO:0000259" key="10">
    <source>
        <dbReference type="Pfam" id="PF00593"/>
    </source>
</evidence>